<protein>
    <submittedName>
        <fullName evidence="1">Uncharacterized protein</fullName>
    </submittedName>
</protein>
<name>A0AAV4SW10_CAEEX</name>
<comment type="caution">
    <text evidence="1">The sequence shown here is derived from an EMBL/GenBank/DDBJ whole genome shotgun (WGS) entry which is preliminary data.</text>
</comment>
<dbReference type="EMBL" id="BPLR01010130">
    <property type="protein sequence ID" value="GIY37166.1"/>
    <property type="molecule type" value="Genomic_DNA"/>
</dbReference>
<dbReference type="AlphaFoldDB" id="A0AAV4SW10"/>
<dbReference type="Proteomes" id="UP001054945">
    <property type="component" value="Unassembled WGS sequence"/>
</dbReference>
<gene>
    <name evidence="1" type="ORF">CEXT_728021</name>
</gene>
<reference evidence="1 2" key="1">
    <citation type="submission" date="2021-06" db="EMBL/GenBank/DDBJ databases">
        <title>Caerostris extrusa draft genome.</title>
        <authorList>
            <person name="Kono N."/>
            <person name="Arakawa K."/>
        </authorList>
    </citation>
    <scope>NUCLEOTIDE SEQUENCE [LARGE SCALE GENOMIC DNA]</scope>
</reference>
<evidence type="ECO:0000313" key="1">
    <source>
        <dbReference type="EMBL" id="GIY37166.1"/>
    </source>
</evidence>
<organism evidence="1 2">
    <name type="scientific">Caerostris extrusa</name>
    <name type="common">Bark spider</name>
    <name type="synonym">Caerostris bankana</name>
    <dbReference type="NCBI Taxonomy" id="172846"/>
    <lineage>
        <taxon>Eukaryota</taxon>
        <taxon>Metazoa</taxon>
        <taxon>Ecdysozoa</taxon>
        <taxon>Arthropoda</taxon>
        <taxon>Chelicerata</taxon>
        <taxon>Arachnida</taxon>
        <taxon>Araneae</taxon>
        <taxon>Araneomorphae</taxon>
        <taxon>Entelegynae</taxon>
        <taxon>Araneoidea</taxon>
        <taxon>Araneidae</taxon>
        <taxon>Caerostris</taxon>
    </lineage>
</organism>
<accession>A0AAV4SW10</accession>
<evidence type="ECO:0000313" key="2">
    <source>
        <dbReference type="Proteomes" id="UP001054945"/>
    </source>
</evidence>
<keyword evidence="2" id="KW-1185">Reference proteome</keyword>
<sequence length="102" mass="11340">MEGSLRSVATLMTPFRANVVERCPCIESKSLLPSARAHSKGNILCADPNARHWHCKSENGQSTLRTNFFPFYTPFESSVAKPVAFTALPTELKHLHVLSKDI</sequence>
<proteinExistence type="predicted"/>